<dbReference type="CDD" id="cd00096">
    <property type="entry name" value="Ig"/>
    <property type="match status" value="1"/>
</dbReference>
<evidence type="ECO:0000256" key="5">
    <source>
        <dbReference type="ARBA" id="ARBA00023180"/>
    </source>
</evidence>
<dbReference type="SMART" id="SM00408">
    <property type="entry name" value="IGc2"/>
    <property type="match status" value="2"/>
</dbReference>
<dbReference type="SMART" id="SM00365">
    <property type="entry name" value="LRR_SD22"/>
    <property type="match status" value="5"/>
</dbReference>
<dbReference type="FunFam" id="2.60.40.10:FF:000032">
    <property type="entry name" value="palladin isoform X1"/>
    <property type="match status" value="1"/>
</dbReference>
<dbReference type="SUPFAM" id="SSF48726">
    <property type="entry name" value="Immunoglobulin"/>
    <property type="match status" value="3"/>
</dbReference>
<dbReference type="STRING" id="34508.A0A4U8V208"/>
<dbReference type="Proteomes" id="UP000298663">
    <property type="component" value="Unassembled WGS sequence"/>
</dbReference>
<dbReference type="EMBL" id="AZBU02000001">
    <property type="protein sequence ID" value="TMS38308.1"/>
    <property type="molecule type" value="Genomic_DNA"/>
</dbReference>
<dbReference type="Gene3D" id="2.60.40.10">
    <property type="entry name" value="Immunoglobulins"/>
    <property type="match status" value="3"/>
</dbReference>
<feature type="signal peptide" evidence="7">
    <location>
        <begin position="1"/>
        <end position="34"/>
    </location>
</feature>
<dbReference type="InterPro" id="IPR000372">
    <property type="entry name" value="LRRNT"/>
</dbReference>
<keyword evidence="4" id="KW-1015">Disulfide bond</keyword>
<accession>A0A4U8V208</accession>
<dbReference type="InterPro" id="IPR003598">
    <property type="entry name" value="Ig_sub2"/>
</dbReference>
<keyword evidence="10" id="KW-1185">Reference proteome</keyword>
<dbReference type="AlphaFoldDB" id="A0A4U8V208"/>
<evidence type="ECO:0000259" key="8">
    <source>
        <dbReference type="PROSITE" id="PS50835"/>
    </source>
</evidence>
<dbReference type="SMART" id="SM00082">
    <property type="entry name" value="LRRCT"/>
    <property type="match status" value="1"/>
</dbReference>
<feature type="chain" id="PRO_5020883686" description="Ig-like domain-containing protein" evidence="7">
    <location>
        <begin position="35"/>
        <end position="796"/>
    </location>
</feature>
<feature type="domain" description="Ig-like" evidence="8">
    <location>
        <begin position="634"/>
        <end position="725"/>
    </location>
</feature>
<dbReference type="PANTHER" id="PTHR45842:SF12">
    <property type="entry name" value="KEKKON 5, ISOFORM A"/>
    <property type="match status" value="1"/>
</dbReference>
<dbReference type="InterPro" id="IPR032675">
    <property type="entry name" value="LRR_dom_sf"/>
</dbReference>
<evidence type="ECO:0000256" key="7">
    <source>
        <dbReference type="SAM" id="SignalP"/>
    </source>
</evidence>
<evidence type="ECO:0000256" key="2">
    <source>
        <dbReference type="ARBA" id="ARBA00022729"/>
    </source>
</evidence>
<dbReference type="SMART" id="SM00369">
    <property type="entry name" value="LRR_TYP"/>
    <property type="match status" value="14"/>
</dbReference>
<keyword evidence="2 7" id="KW-0732">Signal</keyword>
<dbReference type="SUPFAM" id="SSF52058">
    <property type="entry name" value="L domain-like"/>
    <property type="match status" value="2"/>
</dbReference>
<keyword evidence="6" id="KW-0393">Immunoglobulin domain</keyword>
<name>A0A4U8V208_STECR</name>
<dbReference type="InterPro" id="IPR013783">
    <property type="entry name" value="Ig-like_fold"/>
</dbReference>
<comment type="caution">
    <text evidence="9">The sequence shown here is derived from an EMBL/GenBank/DDBJ whole genome shotgun (WGS) entry which is preliminary data.</text>
</comment>
<evidence type="ECO:0000256" key="3">
    <source>
        <dbReference type="ARBA" id="ARBA00022737"/>
    </source>
</evidence>
<dbReference type="SMART" id="SM00013">
    <property type="entry name" value="LRRNT"/>
    <property type="match status" value="1"/>
</dbReference>
<reference evidence="9 10" key="2">
    <citation type="journal article" date="2019" name="G3 (Bethesda)">
        <title>Hybrid Assembly of the Genome of the Entomopathogenic Nematode Steinernema carpocapsae Identifies the X-Chromosome.</title>
        <authorList>
            <person name="Serra L."/>
            <person name="Macchietto M."/>
            <person name="Macias-Munoz A."/>
            <person name="McGill C.J."/>
            <person name="Rodriguez I.M."/>
            <person name="Rodriguez B."/>
            <person name="Murad R."/>
            <person name="Mortazavi A."/>
        </authorList>
    </citation>
    <scope>NUCLEOTIDE SEQUENCE [LARGE SCALE GENOMIC DNA]</scope>
    <source>
        <strain evidence="9 10">ALL</strain>
    </source>
</reference>
<reference evidence="9 10" key="1">
    <citation type="journal article" date="2015" name="Genome Biol.">
        <title>Comparative genomics of Steinernema reveals deeply conserved gene regulatory networks.</title>
        <authorList>
            <person name="Dillman A.R."/>
            <person name="Macchietto M."/>
            <person name="Porter C.F."/>
            <person name="Rogers A."/>
            <person name="Williams B."/>
            <person name="Antoshechkin I."/>
            <person name="Lee M.M."/>
            <person name="Goodwin Z."/>
            <person name="Lu X."/>
            <person name="Lewis E.E."/>
            <person name="Goodrich-Blair H."/>
            <person name="Stock S.P."/>
            <person name="Adams B.J."/>
            <person name="Sternberg P.W."/>
            <person name="Mortazavi A."/>
        </authorList>
    </citation>
    <scope>NUCLEOTIDE SEQUENCE [LARGE SCALE GENOMIC DNA]</scope>
    <source>
        <strain evidence="9 10">ALL</strain>
    </source>
</reference>
<keyword evidence="5" id="KW-0325">Glycoprotein</keyword>
<evidence type="ECO:0000256" key="4">
    <source>
        <dbReference type="ARBA" id="ARBA00023157"/>
    </source>
</evidence>
<protein>
    <recommendedName>
        <fullName evidence="8">Ig-like domain-containing protein</fullName>
    </recommendedName>
</protein>
<dbReference type="OrthoDB" id="5917255at2759"/>
<dbReference type="InterPro" id="IPR001611">
    <property type="entry name" value="Leu-rich_rpt"/>
</dbReference>
<dbReference type="InterPro" id="IPR007110">
    <property type="entry name" value="Ig-like_dom"/>
</dbReference>
<dbReference type="InterPro" id="IPR013098">
    <property type="entry name" value="Ig_I-set"/>
</dbReference>
<proteinExistence type="predicted"/>
<sequence length="796" mass="90952">MRAPDLILGNPLPNPFSLSAALLVLFLLAPLVQAVPPSVHNSVGNYRCPQECSCLDTFVDCSRRKLQRVPERLPRWTEVLNLSHNRIDMVEESRFRGLDQLISLDLSDNRIEYISSSVFEHTPRLNSLLVRKNRLFSVPLGLETLRMERLDLRLNRIRNVSVSEISRLCQAQQVDLSRNDIHYFPPVTYAAPCRTTKLDLAHNKLYHLPATSFSIFRYLTLLRLSRNRIESIEKHAFYGLNYLLLIDLSRNRLQTLHTGSFTTLVSLESLTLHRNILTKLVDGAFWGLDKLKVLNISHNRLAMVADGWLYGLTTLERLDLSHNHISHLDPSVWSYTTHLQYLSLNNNRLRRLRSRSFNGLQDLKSLQISNNDIDSIDVNATVGLGALEELDLSSNRMAFCIEDELAFQHVFLPNLRVLKFTNNRIKNIPNRAFYNFPNLKKLDLSDNPISTILNDAFDPLQLEELYIKTKYLICDCKMEWFSVWVQDYPELSRNIHAFCEYPEKLRGFEVNDIKLESFVCEHKSPRVEISRHPASVSDGLMGGEALLKCAGEGAPPLEVFWQAYHNGRSRVIGQDVNTLIHSKKSIDVNGTHEYIQSELHLKDLVKDDDGAYYQCLIQNNYGTGYALLSVREKPRILNKPHHVVSLPGQNAHFTCSATGIPKPTIKWKKDNGYDFPAASERRLHVQVDHDDDVLYITNVSIADAGVYTCQASNEAGNISESASLTVLESEFGARLDNRVVTFDENVTFDCTLEARPMPRIEWLHNGFPLHFNSTRMSTSRNLQLLVISQLHMSFGY</sequence>
<dbReference type="InterPro" id="IPR003591">
    <property type="entry name" value="Leu-rich_rpt_typical-subtyp"/>
</dbReference>
<dbReference type="PANTHER" id="PTHR45842">
    <property type="entry name" value="SYNAPTIC ADHESION-LIKE MOLECULE SALM"/>
    <property type="match status" value="1"/>
</dbReference>
<evidence type="ECO:0000256" key="6">
    <source>
        <dbReference type="ARBA" id="ARBA00023319"/>
    </source>
</evidence>
<feature type="domain" description="Ig-like" evidence="8">
    <location>
        <begin position="525"/>
        <end position="631"/>
    </location>
</feature>
<dbReference type="PROSITE" id="PS51450">
    <property type="entry name" value="LRR"/>
    <property type="match status" value="4"/>
</dbReference>
<evidence type="ECO:0000313" key="9">
    <source>
        <dbReference type="EMBL" id="TMS38308.1"/>
    </source>
</evidence>
<dbReference type="SMART" id="SM00409">
    <property type="entry name" value="IG"/>
    <property type="match status" value="2"/>
</dbReference>
<evidence type="ECO:0000313" key="10">
    <source>
        <dbReference type="Proteomes" id="UP000298663"/>
    </source>
</evidence>
<gene>
    <name evidence="9" type="ORF">L596_005065</name>
</gene>
<keyword evidence="1" id="KW-0433">Leucine-rich repeat</keyword>
<evidence type="ECO:0000256" key="1">
    <source>
        <dbReference type="ARBA" id="ARBA00022614"/>
    </source>
</evidence>
<organism evidence="9 10">
    <name type="scientific">Steinernema carpocapsae</name>
    <name type="common">Entomopathogenic nematode</name>
    <dbReference type="NCBI Taxonomy" id="34508"/>
    <lineage>
        <taxon>Eukaryota</taxon>
        <taxon>Metazoa</taxon>
        <taxon>Ecdysozoa</taxon>
        <taxon>Nematoda</taxon>
        <taxon>Chromadorea</taxon>
        <taxon>Rhabditida</taxon>
        <taxon>Tylenchina</taxon>
        <taxon>Panagrolaimomorpha</taxon>
        <taxon>Strongyloidoidea</taxon>
        <taxon>Steinernematidae</taxon>
        <taxon>Steinernema</taxon>
    </lineage>
</organism>
<dbReference type="InterPro" id="IPR003599">
    <property type="entry name" value="Ig_sub"/>
</dbReference>
<dbReference type="Pfam" id="PF13855">
    <property type="entry name" value="LRR_8"/>
    <property type="match status" value="4"/>
</dbReference>
<dbReference type="Pfam" id="PF01462">
    <property type="entry name" value="LRRNT"/>
    <property type="match status" value="1"/>
</dbReference>
<dbReference type="InterPro" id="IPR036179">
    <property type="entry name" value="Ig-like_dom_sf"/>
</dbReference>
<dbReference type="Gene3D" id="3.80.10.10">
    <property type="entry name" value="Ribonuclease Inhibitor"/>
    <property type="match status" value="4"/>
</dbReference>
<dbReference type="PROSITE" id="PS50835">
    <property type="entry name" value="IG_LIKE"/>
    <property type="match status" value="2"/>
</dbReference>
<dbReference type="Pfam" id="PF07679">
    <property type="entry name" value="I-set"/>
    <property type="match status" value="2"/>
</dbReference>
<keyword evidence="3" id="KW-0677">Repeat</keyword>
<dbReference type="InterPro" id="IPR000483">
    <property type="entry name" value="Cys-rich_flank_reg_C"/>
</dbReference>
<dbReference type="InterPro" id="IPR050467">
    <property type="entry name" value="LRFN"/>
</dbReference>
<dbReference type="FunFam" id="3.80.10.10:FF:001164">
    <property type="entry name" value="GH01279p"/>
    <property type="match status" value="1"/>
</dbReference>